<name>A0A1D1VYX6_RAMVA</name>
<keyword evidence="3" id="KW-1133">Transmembrane helix</keyword>
<dbReference type="SUPFAM" id="SSF51735">
    <property type="entry name" value="NAD(P)-binding Rossmann-fold domains"/>
    <property type="match status" value="1"/>
</dbReference>
<dbReference type="PANTHER" id="PTHR43313">
    <property type="entry name" value="SHORT-CHAIN DEHYDROGENASE/REDUCTASE FAMILY 9C"/>
    <property type="match status" value="1"/>
</dbReference>
<accession>A0A1D1VYX6</accession>
<dbReference type="PANTHER" id="PTHR43313:SF36">
    <property type="entry name" value="D-BETA-HYDROXYBUTYRATE DEHYDROGENASE, MITOCHONDRIAL"/>
    <property type="match status" value="1"/>
</dbReference>
<dbReference type="InterPro" id="IPR036291">
    <property type="entry name" value="NAD(P)-bd_dom_sf"/>
</dbReference>
<evidence type="ECO:0000256" key="2">
    <source>
        <dbReference type="SAM" id="MobiDB-lite"/>
    </source>
</evidence>
<gene>
    <name evidence="4" type="primary">RvY_16184-1</name>
    <name evidence="4" type="synonym">RvY_16184.1</name>
    <name evidence="4" type="ORF">RvY_16184</name>
</gene>
<sequence>MSSLGLLRTAGASRFTISFVSACLLFYLLGTLQSRIAIVYHCIEILGQCLLSAILSGAVVSYLTYYSNLKLKSLKVDPTGKAVLITGCDSGFGFETALRLYCGGFHVFAGCLDSEINGGATLAKVDGSQRLVPLTLDVTNQEHVNKALETVTSGLATHNLELWAIINNAGVVTFCELELCSLDTVSKILEVNTLGAIRVTQKFLPLLRQSQGRLIMISSLAGKLAYPGLIAYCMSKHALVALADGLRQELKKWNISVSTILCTGYRTRMLDPAKLLREMEAHWRSAPEDVRAVYGEGYFRSFSTKCIQRLANLSGEVGEAVDVIVTATESIYPKDNYYSCMKGQLRALARFLPTSGQDPYMMIFESFQPLLSLFRKETKPNPDLMLEHLLEPAKRMAAQRSISIENPLENHDQEPIESSNRAETEADDQEKKGSEGEQEIDVNGDVQGQSVPGIPEVTGIEEEISDVFAGRTED</sequence>
<reference evidence="4 5" key="1">
    <citation type="journal article" date="2016" name="Nat. Commun.">
        <title>Extremotolerant tardigrade genome and improved radiotolerance of human cultured cells by tardigrade-unique protein.</title>
        <authorList>
            <person name="Hashimoto T."/>
            <person name="Horikawa D.D."/>
            <person name="Saito Y."/>
            <person name="Kuwahara H."/>
            <person name="Kozuka-Hata H."/>
            <person name="Shin-I T."/>
            <person name="Minakuchi Y."/>
            <person name="Ohishi K."/>
            <person name="Motoyama A."/>
            <person name="Aizu T."/>
            <person name="Enomoto A."/>
            <person name="Kondo K."/>
            <person name="Tanaka S."/>
            <person name="Hara Y."/>
            <person name="Koshikawa S."/>
            <person name="Sagara H."/>
            <person name="Miura T."/>
            <person name="Yokobori S."/>
            <person name="Miyagawa K."/>
            <person name="Suzuki Y."/>
            <person name="Kubo T."/>
            <person name="Oyama M."/>
            <person name="Kohara Y."/>
            <person name="Fujiyama A."/>
            <person name="Arakawa K."/>
            <person name="Katayama T."/>
            <person name="Toyoda A."/>
            <person name="Kunieda T."/>
        </authorList>
    </citation>
    <scope>NUCLEOTIDE SEQUENCE [LARGE SCALE GENOMIC DNA]</scope>
    <source>
        <strain evidence="4 5">YOKOZUNA-1</strain>
    </source>
</reference>
<dbReference type="Pfam" id="PF00106">
    <property type="entry name" value="adh_short"/>
    <property type="match status" value="1"/>
</dbReference>
<keyword evidence="5" id="KW-1185">Reference proteome</keyword>
<feature type="compositionally biased region" description="Basic and acidic residues" evidence="2">
    <location>
        <begin position="408"/>
        <end position="435"/>
    </location>
</feature>
<dbReference type="Gene3D" id="3.40.50.720">
    <property type="entry name" value="NAD(P)-binding Rossmann-like Domain"/>
    <property type="match status" value="1"/>
</dbReference>
<dbReference type="GO" id="GO:0008202">
    <property type="term" value="P:steroid metabolic process"/>
    <property type="evidence" value="ECO:0007669"/>
    <property type="project" value="TreeGrafter"/>
</dbReference>
<dbReference type="Proteomes" id="UP000186922">
    <property type="component" value="Unassembled WGS sequence"/>
</dbReference>
<dbReference type="PROSITE" id="PS00061">
    <property type="entry name" value="ADH_SHORT"/>
    <property type="match status" value="1"/>
</dbReference>
<evidence type="ECO:0000256" key="1">
    <source>
        <dbReference type="ARBA" id="ARBA00023002"/>
    </source>
</evidence>
<keyword evidence="3" id="KW-0812">Transmembrane</keyword>
<dbReference type="EMBL" id="BDGG01000013">
    <property type="protein sequence ID" value="GAV06156.1"/>
    <property type="molecule type" value="Genomic_DNA"/>
</dbReference>
<evidence type="ECO:0000313" key="4">
    <source>
        <dbReference type="EMBL" id="GAV06156.1"/>
    </source>
</evidence>
<dbReference type="STRING" id="947166.A0A1D1VYX6"/>
<comment type="caution">
    <text evidence="4">The sequence shown here is derived from an EMBL/GenBank/DDBJ whole genome shotgun (WGS) entry which is preliminary data.</text>
</comment>
<dbReference type="InterPro" id="IPR002347">
    <property type="entry name" value="SDR_fam"/>
</dbReference>
<feature type="region of interest" description="Disordered" evidence="2">
    <location>
        <begin position="404"/>
        <end position="474"/>
    </location>
</feature>
<dbReference type="AlphaFoldDB" id="A0A1D1VYX6"/>
<evidence type="ECO:0000313" key="5">
    <source>
        <dbReference type="Proteomes" id="UP000186922"/>
    </source>
</evidence>
<protein>
    <submittedName>
        <fullName evidence="4">Uncharacterized protein</fullName>
    </submittedName>
</protein>
<organism evidence="4 5">
    <name type="scientific">Ramazzottius varieornatus</name>
    <name type="common">Water bear</name>
    <name type="synonym">Tardigrade</name>
    <dbReference type="NCBI Taxonomy" id="947166"/>
    <lineage>
        <taxon>Eukaryota</taxon>
        <taxon>Metazoa</taxon>
        <taxon>Ecdysozoa</taxon>
        <taxon>Tardigrada</taxon>
        <taxon>Eutardigrada</taxon>
        <taxon>Parachela</taxon>
        <taxon>Hypsibioidea</taxon>
        <taxon>Ramazzottiidae</taxon>
        <taxon>Ramazzottius</taxon>
    </lineage>
</organism>
<keyword evidence="1" id="KW-0560">Oxidoreductase</keyword>
<dbReference type="PRINTS" id="PR00081">
    <property type="entry name" value="GDHRDH"/>
</dbReference>
<feature type="transmembrane region" description="Helical" evidence="3">
    <location>
        <begin position="38"/>
        <end position="65"/>
    </location>
</feature>
<evidence type="ECO:0000256" key="3">
    <source>
        <dbReference type="SAM" id="Phobius"/>
    </source>
</evidence>
<dbReference type="InterPro" id="IPR020904">
    <property type="entry name" value="Sc_DH/Rdtase_CS"/>
</dbReference>
<proteinExistence type="predicted"/>
<dbReference type="OrthoDB" id="2102561at2759"/>
<dbReference type="GO" id="GO:0016491">
    <property type="term" value="F:oxidoreductase activity"/>
    <property type="evidence" value="ECO:0007669"/>
    <property type="project" value="UniProtKB-KW"/>
</dbReference>
<keyword evidence="3" id="KW-0472">Membrane</keyword>
<feature type="transmembrane region" description="Helical" evidence="3">
    <location>
        <begin position="12"/>
        <end position="32"/>
    </location>
</feature>